<reference evidence="2 3" key="1">
    <citation type="journal article" date="2019" name="Nat. Ecol. Evol.">
        <title>Megaphylogeny resolves global patterns of mushroom evolution.</title>
        <authorList>
            <person name="Varga T."/>
            <person name="Krizsan K."/>
            <person name="Foldi C."/>
            <person name="Dima B."/>
            <person name="Sanchez-Garcia M."/>
            <person name="Sanchez-Ramirez S."/>
            <person name="Szollosi G.J."/>
            <person name="Szarkandi J.G."/>
            <person name="Papp V."/>
            <person name="Albert L."/>
            <person name="Andreopoulos W."/>
            <person name="Angelini C."/>
            <person name="Antonin V."/>
            <person name="Barry K.W."/>
            <person name="Bougher N.L."/>
            <person name="Buchanan P."/>
            <person name="Buyck B."/>
            <person name="Bense V."/>
            <person name="Catcheside P."/>
            <person name="Chovatia M."/>
            <person name="Cooper J."/>
            <person name="Damon W."/>
            <person name="Desjardin D."/>
            <person name="Finy P."/>
            <person name="Geml J."/>
            <person name="Haridas S."/>
            <person name="Hughes K."/>
            <person name="Justo A."/>
            <person name="Karasinski D."/>
            <person name="Kautmanova I."/>
            <person name="Kiss B."/>
            <person name="Kocsube S."/>
            <person name="Kotiranta H."/>
            <person name="LaButti K.M."/>
            <person name="Lechner B.E."/>
            <person name="Liimatainen K."/>
            <person name="Lipzen A."/>
            <person name="Lukacs Z."/>
            <person name="Mihaltcheva S."/>
            <person name="Morgado L.N."/>
            <person name="Niskanen T."/>
            <person name="Noordeloos M.E."/>
            <person name="Ohm R.A."/>
            <person name="Ortiz-Santana B."/>
            <person name="Ovrebo C."/>
            <person name="Racz N."/>
            <person name="Riley R."/>
            <person name="Savchenko A."/>
            <person name="Shiryaev A."/>
            <person name="Soop K."/>
            <person name="Spirin V."/>
            <person name="Szebenyi C."/>
            <person name="Tomsovsky M."/>
            <person name="Tulloss R.E."/>
            <person name="Uehling J."/>
            <person name="Grigoriev I.V."/>
            <person name="Vagvolgyi C."/>
            <person name="Papp T."/>
            <person name="Martin F.M."/>
            <person name="Miettinen O."/>
            <person name="Hibbett D.S."/>
            <person name="Nagy L.G."/>
        </authorList>
    </citation>
    <scope>NUCLEOTIDE SEQUENCE [LARGE SCALE GENOMIC DNA]</scope>
    <source>
        <strain evidence="2 3">FP101781</strain>
    </source>
</reference>
<dbReference type="AlphaFoldDB" id="A0A4Y7TM56"/>
<organism evidence="2 3">
    <name type="scientific">Coprinellus micaceus</name>
    <name type="common">Glistening ink-cap mushroom</name>
    <name type="synonym">Coprinus micaceus</name>
    <dbReference type="NCBI Taxonomy" id="71717"/>
    <lineage>
        <taxon>Eukaryota</taxon>
        <taxon>Fungi</taxon>
        <taxon>Dikarya</taxon>
        <taxon>Basidiomycota</taxon>
        <taxon>Agaricomycotina</taxon>
        <taxon>Agaricomycetes</taxon>
        <taxon>Agaricomycetidae</taxon>
        <taxon>Agaricales</taxon>
        <taxon>Agaricineae</taxon>
        <taxon>Psathyrellaceae</taxon>
        <taxon>Coprinellus</taxon>
    </lineage>
</organism>
<proteinExistence type="predicted"/>
<name>A0A4Y7TM56_COPMI</name>
<feature type="region of interest" description="Disordered" evidence="1">
    <location>
        <begin position="383"/>
        <end position="478"/>
    </location>
</feature>
<sequence>MGRDERDDMFTELIYNGMQDYWERFQQPYIVNKETANMDTQHILQSIDQLLSLNGWVGHLCPTLTRPFGQHKRHNAYEDILREDHLYYIAIVIHSADHFLVDQLAVIVQMAKRIGTNNLFVSMLDYDSTDSTETLLDLSEAVLTLLGVPFRIRRLPGMTEDPQAAYYPLEEAYTRNLVLEPLHELHKRRQIAFSRVVWLKGFTCPDDILETIKISYVNEAAMVCGMDWAEHNGFFIFSDRWRTRDIEGDQFRQSKSSNDKPEGVPPRDKQGALRYSQHLPFQVFCCESGTHVVDPAQSYYKGVKYRAGTDYQNVTKGDGVKVREPDAACLDSSQAWFCRDLWVQSAWEGMKEVDSSGSSGSGVRRREVKEVARLDGWTALWKGKRQAPAEEAATESEADLDKKQVGRDAVKVQVGNEEEEVSDDAADSRKGAAKEDSDANAGSDYDAMPEDDTTHADLPPPPPEDTDQKVSRPNSVYRPARILVNPRCPTTYAGVSHTKLARDLFGEGEDDESEGGERYVLEDWEGAPEYFICQEQRQTGGRKATKTQRRLGFSIHDELEMMKDLAQTVL</sequence>
<dbReference type="PANTHER" id="PTHR34144">
    <property type="entry name" value="CHROMOSOME 8, WHOLE GENOME SHOTGUN SEQUENCE"/>
    <property type="match status" value="1"/>
</dbReference>
<dbReference type="OrthoDB" id="3235770at2759"/>
<gene>
    <name evidence="2" type="ORF">FA13DRAFT_1728091</name>
</gene>
<keyword evidence="3" id="KW-1185">Reference proteome</keyword>
<dbReference type="EMBL" id="QPFP01000007">
    <property type="protein sequence ID" value="TEB35287.1"/>
    <property type="molecule type" value="Genomic_DNA"/>
</dbReference>
<feature type="compositionally biased region" description="Basic and acidic residues" evidence="1">
    <location>
        <begin position="399"/>
        <end position="410"/>
    </location>
</feature>
<feature type="region of interest" description="Disordered" evidence="1">
    <location>
        <begin position="249"/>
        <end position="269"/>
    </location>
</feature>
<evidence type="ECO:0000313" key="3">
    <source>
        <dbReference type="Proteomes" id="UP000298030"/>
    </source>
</evidence>
<dbReference type="Proteomes" id="UP000298030">
    <property type="component" value="Unassembled WGS sequence"/>
</dbReference>
<feature type="compositionally biased region" description="Acidic residues" evidence="1">
    <location>
        <begin position="416"/>
        <end position="425"/>
    </location>
</feature>
<protein>
    <recommendedName>
        <fullName evidence="4">Glycosyltransferase family 69 protein</fullName>
    </recommendedName>
</protein>
<dbReference type="PANTHER" id="PTHR34144:SF2">
    <property type="entry name" value="CAPSULAR ASSOCIATED PROTEIN"/>
    <property type="match status" value="1"/>
</dbReference>
<accession>A0A4Y7TM56</accession>
<dbReference type="Pfam" id="PF11735">
    <property type="entry name" value="CAP59_mtransfer"/>
    <property type="match status" value="1"/>
</dbReference>
<feature type="compositionally biased region" description="Basic and acidic residues" evidence="1">
    <location>
        <begin position="426"/>
        <end position="437"/>
    </location>
</feature>
<evidence type="ECO:0000313" key="2">
    <source>
        <dbReference type="EMBL" id="TEB35287.1"/>
    </source>
</evidence>
<dbReference type="InterPro" id="IPR021047">
    <property type="entry name" value="Mannosyltransferase_CMT1"/>
</dbReference>
<evidence type="ECO:0000256" key="1">
    <source>
        <dbReference type="SAM" id="MobiDB-lite"/>
    </source>
</evidence>
<dbReference type="STRING" id="71717.A0A4Y7TM56"/>
<comment type="caution">
    <text evidence="2">The sequence shown here is derived from an EMBL/GenBank/DDBJ whole genome shotgun (WGS) entry which is preliminary data.</text>
</comment>
<evidence type="ECO:0008006" key="4">
    <source>
        <dbReference type="Google" id="ProtNLM"/>
    </source>
</evidence>